<protein>
    <submittedName>
        <fullName evidence="2">Integrase</fullName>
    </submittedName>
</protein>
<dbReference type="Proteomes" id="UP000537592">
    <property type="component" value="Unassembled WGS sequence"/>
</dbReference>
<keyword evidence="3" id="KW-1185">Reference proteome</keyword>
<evidence type="ECO:0000313" key="3">
    <source>
        <dbReference type="Proteomes" id="UP000537592"/>
    </source>
</evidence>
<name>A0A7W6EFK6_9HYPH</name>
<evidence type="ECO:0000313" key="2">
    <source>
        <dbReference type="EMBL" id="MBB3808805.1"/>
    </source>
</evidence>
<dbReference type="InterPro" id="IPR013762">
    <property type="entry name" value="Integrase-like_cat_sf"/>
</dbReference>
<sequence length="368" mass="41888">MSRRLQPPKLVLRPAEEDRGAVWIIYYQRRRYSTGCGESDRSGAQEALERFLAKLRVEDGLPSSAPAHGVFVADALTLYLTEKQDEVARKGELASRIDTLLDFWGDKTLADIHEDSCKDYAKARTTPAAARRELEDLRAAVAMAIRKGICRESVKVTLPPKPRGRVRFMTRDEVARLLWTAWRRKEIQKGEDTAKYTTRHVARYILAALYTGSRSARVHRASFYPEDGRPFFDLDAGIFYRMSPDEKIRPNKRAPPIRIPARLMAHMKRWKAMGLRYPVEYNGKPADPKKAFRATVARARLSDDIVRHTFRHTTVTWLMQAGMPVYDVAGFAGMSEKVVEEVYGHHHPDHHAGISDAFTSGRAGRRKA</sequence>
<keyword evidence="1" id="KW-0233">DNA recombination</keyword>
<gene>
    <name evidence="2" type="ORF">FHS81_000875</name>
</gene>
<dbReference type="GO" id="GO:0006310">
    <property type="term" value="P:DNA recombination"/>
    <property type="evidence" value="ECO:0007669"/>
    <property type="project" value="UniProtKB-KW"/>
</dbReference>
<organism evidence="2 3">
    <name type="scientific">Pseudochelatococcus contaminans</name>
    <dbReference type="NCBI Taxonomy" id="1538103"/>
    <lineage>
        <taxon>Bacteria</taxon>
        <taxon>Pseudomonadati</taxon>
        <taxon>Pseudomonadota</taxon>
        <taxon>Alphaproteobacteria</taxon>
        <taxon>Hyphomicrobiales</taxon>
        <taxon>Chelatococcaceae</taxon>
        <taxon>Pseudochelatococcus</taxon>
    </lineage>
</organism>
<accession>A0A7W6EFK6</accession>
<dbReference type="InterPro" id="IPR011010">
    <property type="entry name" value="DNA_brk_join_enz"/>
</dbReference>
<dbReference type="EMBL" id="JACICC010000002">
    <property type="protein sequence ID" value="MBB3808805.1"/>
    <property type="molecule type" value="Genomic_DNA"/>
</dbReference>
<dbReference type="GO" id="GO:0003677">
    <property type="term" value="F:DNA binding"/>
    <property type="evidence" value="ECO:0007669"/>
    <property type="project" value="InterPro"/>
</dbReference>
<comment type="caution">
    <text evidence="2">The sequence shown here is derived from an EMBL/GenBank/DDBJ whole genome shotgun (WGS) entry which is preliminary data.</text>
</comment>
<dbReference type="SUPFAM" id="SSF56349">
    <property type="entry name" value="DNA breaking-rejoining enzymes"/>
    <property type="match status" value="1"/>
</dbReference>
<proteinExistence type="predicted"/>
<dbReference type="GO" id="GO:0015074">
    <property type="term" value="P:DNA integration"/>
    <property type="evidence" value="ECO:0007669"/>
    <property type="project" value="InterPro"/>
</dbReference>
<dbReference type="Gene3D" id="1.10.443.10">
    <property type="entry name" value="Intergrase catalytic core"/>
    <property type="match status" value="1"/>
</dbReference>
<reference evidence="2 3" key="1">
    <citation type="submission" date="2020-08" db="EMBL/GenBank/DDBJ databases">
        <title>Genomic Encyclopedia of Type Strains, Phase IV (KMG-IV): sequencing the most valuable type-strain genomes for metagenomic binning, comparative biology and taxonomic classification.</title>
        <authorList>
            <person name="Goeker M."/>
        </authorList>
    </citation>
    <scope>NUCLEOTIDE SEQUENCE [LARGE SCALE GENOMIC DNA]</scope>
    <source>
        <strain evidence="2 3">DSM 28760</strain>
    </source>
</reference>
<evidence type="ECO:0000256" key="1">
    <source>
        <dbReference type="ARBA" id="ARBA00023172"/>
    </source>
</evidence>
<dbReference type="AlphaFoldDB" id="A0A7W6EFK6"/>